<dbReference type="Gene3D" id="3.30.565.10">
    <property type="entry name" value="Histidine kinase-like ATPase, C-terminal domain"/>
    <property type="match status" value="1"/>
</dbReference>
<dbReference type="Pfam" id="PF00512">
    <property type="entry name" value="HisKA"/>
    <property type="match status" value="1"/>
</dbReference>
<dbReference type="Proteomes" id="UP001501410">
    <property type="component" value="Unassembled WGS sequence"/>
</dbReference>
<dbReference type="Pfam" id="PF02518">
    <property type="entry name" value="HATPase_c"/>
    <property type="match status" value="1"/>
</dbReference>
<keyword evidence="7" id="KW-0812">Transmembrane</keyword>
<evidence type="ECO:0000259" key="8">
    <source>
        <dbReference type="PROSITE" id="PS50109"/>
    </source>
</evidence>
<keyword evidence="3" id="KW-0597">Phosphoprotein</keyword>
<name>A0ABP8MFE4_9BACT</name>
<feature type="transmembrane region" description="Helical" evidence="7">
    <location>
        <begin position="12"/>
        <end position="32"/>
    </location>
</feature>
<dbReference type="SUPFAM" id="SSF47384">
    <property type="entry name" value="Homodimeric domain of signal transducing histidine kinase"/>
    <property type="match status" value="1"/>
</dbReference>
<gene>
    <name evidence="9" type="ORF">GCM10023092_03690</name>
</gene>
<keyword evidence="7" id="KW-1133">Transmembrane helix</keyword>
<evidence type="ECO:0000313" key="9">
    <source>
        <dbReference type="EMBL" id="GAA4449468.1"/>
    </source>
</evidence>
<evidence type="ECO:0000256" key="5">
    <source>
        <dbReference type="ARBA" id="ARBA00022777"/>
    </source>
</evidence>
<evidence type="ECO:0000256" key="6">
    <source>
        <dbReference type="ARBA" id="ARBA00023012"/>
    </source>
</evidence>
<dbReference type="InterPro" id="IPR005467">
    <property type="entry name" value="His_kinase_dom"/>
</dbReference>
<feature type="domain" description="Histidine kinase" evidence="8">
    <location>
        <begin position="241"/>
        <end position="458"/>
    </location>
</feature>
<protein>
    <recommendedName>
        <fullName evidence="2">histidine kinase</fullName>
        <ecNumber evidence="2">2.7.13.3</ecNumber>
    </recommendedName>
</protein>
<evidence type="ECO:0000256" key="1">
    <source>
        <dbReference type="ARBA" id="ARBA00000085"/>
    </source>
</evidence>
<dbReference type="InterPro" id="IPR050351">
    <property type="entry name" value="BphY/WalK/GraS-like"/>
</dbReference>
<keyword evidence="5" id="KW-0418">Kinase</keyword>
<keyword evidence="10" id="KW-1185">Reference proteome</keyword>
<evidence type="ECO:0000256" key="4">
    <source>
        <dbReference type="ARBA" id="ARBA00022679"/>
    </source>
</evidence>
<dbReference type="RefSeq" id="WP_344822102.1">
    <property type="nucleotide sequence ID" value="NZ_BAABEZ010000002.1"/>
</dbReference>
<dbReference type="SUPFAM" id="SSF55874">
    <property type="entry name" value="ATPase domain of HSP90 chaperone/DNA topoisomerase II/histidine kinase"/>
    <property type="match status" value="1"/>
</dbReference>
<dbReference type="CDD" id="cd00082">
    <property type="entry name" value="HisKA"/>
    <property type="match status" value="1"/>
</dbReference>
<sequence length="460" mass="51468">MKQKYRKRLQLIGLMMVFSILLLIQFSVKWLIAQYKDEHQILADNLNELLGKTREQMIDSAIHIEFTTSLPADTLLLQDTPSTRIQTVATINRTTTVSFGNQDSLSEATQKEIAAHANEVTGEMENGIKRYMIRLDPNLAENIAFMDSGKLLRVFNKVADSAFHLRADRQTDTTRAIVLDTKLGYYLSVDNYNKFLLKKIGPEIGFVALLICLCSGAFVLAYATLRKQLLLNAHKDNFISNMSHELKTPVATAKVAIEALAKFDGIEDPVKTRDYLQMAGWEIDRLETLVNNVLSNVQLEDGRLHMQYDRVDITSMTQQLLKNMQPLFREKHKHVMFDSDGKTAVVHGDKTHLQGLVYNIIDNALKYGGGNIHVGIHSDAVETKLTISDDGAGIPPAFSNKIFERFFRVPSGDVHDVKGYGLGLNYAKYVAEAHQGNIRQFNIPGGGAAFEITLPLNVAS</sequence>
<keyword evidence="4" id="KW-0808">Transferase</keyword>
<evidence type="ECO:0000256" key="7">
    <source>
        <dbReference type="SAM" id="Phobius"/>
    </source>
</evidence>
<dbReference type="PROSITE" id="PS50109">
    <property type="entry name" value="HIS_KIN"/>
    <property type="match status" value="1"/>
</dbReference>
<proteinExistence type="predicted"/>
<evidence type="ECO:0000256" key="3">
    <source>
        <dbReference type="ARBA" id="ARBA00022553"/>
    </source>
</evidence>
<reference evidence="10" key="1">
    <citation type="journal article" date="2019" name="Int. J. Syst. Evol. Microbiol.">
        <title>The Global Catalogue of Microorganisms (GCM) 10K type strain sequencing project: providing services to taxonomists for standard genome sequencing and annotation.</title>
        <authorList>
            <consortium name="The Broad Institute Genomics Platform"/>
            <consortium name="The Broad Institute Genome Sequencing Center for Infectious Disease"/>
            <person name="Wu L."/>
            <person name="Ma J."/>
        </authorList>
    </citation>
    <scope>NUCLEOTIDE SEQUENCE [LARGE SCALE GENOMIC DNA]</scope>
    <source>
        <strain evidence="10">JCM 31921</strain>
    </source>
</reference>
<keyword evidence="7" id="KW-0472">Membrane</keyword>
<dbReference type="EC" id="2.7.13.3" evidence="2"/>
<dbReference type="PANTHER" id="PTHR45453:SF1">
    <property type="entry name" value="PHOSPHATE REGULON SENSOR PROTEIN PHOR"/>
    <property type="match status" value="1"/>
</dbReference>
<dbReference type="InterPro" id="IPR036890">
    <property type="entry name" value="HATPase_C_sf"/>
</dbReference>
<dbReference type="PRINTS" id="PR00344">
    <property type="entry name" value="BCTRLSENSOR"/>
</dbReference>
<dbReference type="InterPro" id="IPR036097">
    <property type="entry name" value="HisK_dim/P_sf"/>
</dbReference>
<dbReference type="SMART" id="SM00387">
    <property type="entry name" value="HATPase_c"/>
    <property type="match status" value="1"/>
</dbReference>
<comment type="caution">
    <text evidence="9">The sequence shown here is derived from an EMBL/GenBank/DDBJ whole genome shotgun (WGS) entry which is preliminary data.</text>
</comment>
<evidence type="ECO:0000313" key="10">
    <source>
        <dbReference type="Proteomes" id="UP001501410"/>
    </source>
</evidence>
<accession>A0ABP8MFE4</accession>
<dbReference type="Gene3D" id="1.10.287.130">
    <property type="match status" value="1"/>
</dbReference>
<dbReference type="CDD" id="cd00075">
    <property type="entry name" value="HATPase"/>
    <property type="match status" value="1"/>
</dbReference>
<evidence type="ECO:0000256" key="2">
    <source>
        <dbReference type="ARBA" id="ARBA00012438"/>
    </source>
</evidence>
<keyword evidence="6" id="KW-0902">Two-component regulatory system</keyword>
<organism evidence="9 10">
    <name type="scientific">Rurimicrobium arvi</name>
    <dbReference type="NCBI Taxonomy" id="2049916"/>
    <lineage>
        <taxon>Bacteria</taxon>
        <taxon>Pseudomonadati</taxon>
        <taxon>Bacteroidota</taxon>
        <taxon>Chitinophagia</taxon>
        <taxon>Chitinophagales</taxon>
        <taxon>Chitinophagaceae</taxon>
        <taxon>Rurimicrobium</taxon>
    </lineage>
</organism>
<feature type="transmembrane region" description="Helical" evidence="7">
    <location>
        <begin position="204"/>
        <end position="225"/>
    </location>
</feature>
<dbReference type="InterPro" id="IPR004358">
    <property type="entry name" value="Sig_transdc_His_kin-like_C"/>
</dbReference>
<dbReference type="EMBL" id="BAABEZ010000002">
    <property type="protein sequence ID" value="GAA4449468.1"/>
    <property type="molecule type" value="Genomic_DNA"/>
</dbReference>
<dbReference type="InterPro" id="IPR003594">
    <property type="entry name" value="HATPase_dom"/>
</dbReference>
<dbReference type="InterPro" id="IPR003661">
    <property type="entry name" value="HisK_dim/P_dom"/>
</dbReference>
<dbReference type="SMART" id="SM00388">
    <property type="entry name" value="HisKA"/>
    <property type="match status" value="1"/>
</dbReference>
<comment type="catalytic activity">
    <reaction evidence="1">
        <text>ATP + protein L-histidine = ADP + protein N-phospho-L-histidine.</text>
        <dbReference type="EC" id="2.7.13.3"/>
    </reaction>
</comment>
<dbReference type="PANTHER" id="PTHR45453">
    <property type="entry name" value="PHOSPHATE REGULON SENSOR PROTEIN PHOR"/>
    <property type="match status" value="1"/>
</dbReference>